<feature type="region of interest" description="Disordered" evidence="1">
    <location>
        <begin position="153"/>
        <end position="177"/>
    </location>
</feature>
<dbReference type="AlphaFoldDB" id="A0A917BJ80"/>
<keyword evidence="3" id="KW-1185">Reference proteome</keyword>
<dbReference type="EMBL" id="BMEM01000001">
    <property type="protein sequence ID" value="GGF44451.1"/>
    <property type="molecule type" value="Genomic_DNA"/>
</dbReference>
<dbReference type="Proteomes" id="UP000605670">
    <property type="component" value="Unassembled WGS sequence"/>
</dbReference>
<proteinExistence type="predicted"/>
<evidence type="ECO:0000256" key="1">
    <source>
        <dbReference type="SAM" id="MobiDB-lite"/>
    </source>
</evidence>
<reference evidence="2" key="2">
    <citation type="submission" date="2020-09" db="EMBL/GenBank/DDBJ databases">
        <authorList>
            <person name="Sun Q."/>
            <person name="Zhou Y."/>
        </authorList>
    </citation>
    <scope>NUCLEOTIDE SEQUENCE</scope>
    <source>
        <strain evidence="2">CGMCC 1.12160</strain>
    </source>
</reference>
<protein>
    <recommendedName>
        <fullName evidence="4">DUF4192 domain-containing protein</fullName>
    </recommendedName>
</protein>
<accession>A0A917BJ80</accession>
<name>A0A917BJ80_9MICO</name>
<organism evidence="2 3">
    <name type="scientific">Ornithinimicrobium tianjinense</name>
    <dbReference type="NCBI Taxonomy" id="1195761"/>
    <lineage>
        <taxon>Bacteria</taxon>
        <taxon>Bacillati</taxon>
        <taxon>Actinomycetota</taxon>
        <taxon>Actinomycetes</taxon>
        <taxon>Micrococcales</taxon>
        <taxon>Ornithinimicrobiaceae</taxon>
        <taxon>Ornithinimicrobium</taxon>
    </lineage>
</organism>
<dbReference type="Pfam" id="PF13830">
    <property type="entry name" value="DUF4192"/>
    <property type="match status" value="1"/>
</dbReference>
<comment type="caution">
    <text evidence="2">The sequence shown here is derived from an EMBL/GenBank/DDBJ whole genome shotgun (WGS) entry which is preliminary data.</text>
</comment>
<evidence type="ECO:0000313" key="2">
    <source>
        <dbReference type="EMBL" id="GGF44451.1"/>
    </source>
</evidence>
<reference evidence="2" key="1">
    <citation type="journal article" date="2014" name="Int. J. Syst. Evol. Microbiol.">
        <title>Complete genome sequence of Corynebacterium casei LMG S-19264T (=DSM 44701T), isolated from a smear-ripened cheese.</title>
        <authorList>
            <consortium name="US DOE Joint Genome Institute (JGI-PGF)"/>
            <person name="Walter F."/>
            <person name="Albersmeier A."/>
            <person name="Kalinowski J."/>
            <person name="Ruckert C."/>
        </authorList>
    </citation>
    <scope>NUCLEOTIDE SEQUENCE</scope>
    <source>
        <strain evidence="2">CGMCC 1.12160</strain>
    </source>
</reference>
<evidence type="ECO:0000313" key="3">
    <source>
        <dbReference type="Proteomes" id="UP000605670"/>
    </source>
</evidence>
<dbReference type="InterPro" id="IPR025447">
    <property type="entry name" value="DUF4192"/>
</dbReference>
<gene>
    <name evidence="2" type="ORF">GCM10011366_10220</name>
</gene>
<sequence length="394" mass="42502">MLARLRHCGGMTTHHSSPSVLRGAAQLLAGVPYLLNYRPERSLVLVGSLVDRARLGRQDKLQLPVTMMLRVDLPAAEDVAALVDQLASPVRLAVRERGAGLLDPLLLLHLFLYDADDDLAQALVPAAQERLRAEGAEVHAALLTRDGAYRSLMPEGPPRDEAAGAAVDASPEGDPEHRVPAVWTPLPDPSGVPAVADLVLQGRNPARSRADVAATVRTRDERAAARTGLSIAVQDLDDLGPDPLPALETLGRIVRGEVAPTPHDRAVVAMSLADRWVRDLVLGHWLPDVFTLQGLELDAYDRRLMRSLGALPDDPSDGLHRLFRLSGAVPVDWSAPLLTLAGCLAWRHGEGTVANEAVDLALEADPDYRMAQLMRHALSHGVPPWAVRRRAEAA</sequence>
<evidence type="ECO:0008006" key="4">
    <source>
        <dbReference type="Google" id="ProtNLM"/>
    </source>
</evidence>